<gene>
    <name evidence="1" type="ORF">GGR21_000017</name>
</gene>
<protein>
    <submittedName>
        <fullName evidence="1">Uncharacterized protein</fullName>
    </submittedName>
</protein>
<name>A0A840CNH4_9BACT</name>
<sequence length="116" mass="13198">MENKKQFKLKILDSSTKESIIVTLDYSQLTSDRIRKAIPLCTKIITNGESQLLFVGDKNCKLELETLYNLASLIQSMLSDSMTWDIIDQIPPEEKQTEDLNGYLILNTDKQEGAID</sequence>
<evidence type="ECO:0000313" key="1">
    <source>
        <dbReference type="EMBL" id="MBB4034132.1"/>
    </source>
</evidence>
<organism evidence="1 2">
    <name type="scientific">Dysgonomonas hofstadii</name>
    <dbReference type="NCBI Taxonomy" id="637886"/>
    <lineage>
        <taxon>Bacteria</taxon>
        <taxon>Pseudomonadati</taxon>
        <taxon>Bacteroidota</taxon>
        <taxon>Bacteroidia</taxon>
        <taxon>Bacteroidales</taxon>
        <taxon>Dysgonomonadaceae</taxon>
        <taxon>Dysgonomonas</taxon>
    </lineage>
</organism>
<dbReference type="AlphaFoldDB" id="A0A840CNH4"/>
<dbReference type="Proteomes" id="UP000555103">
    <property type="component" value="Unassembled WGS sequence"/>
</dbReference>
<evidence type="ECO:0000313" key="2">
    <source>
        <dbReference type="Proteomes" id="UP000555103"/>
    </source>
</evidence>
<dbReference type="RefSeq" id="WP_183305111.1">
    <property type="nucleotide sequence ID" value="NZ_JACIEP010000001.1"/>
</dbReference>
<keyword evidence="2" id="KW-1185">Reference proteome</keyword>
<proteinExistence type="predicted"/>
<accession>A0A840CNH4</accession>
<dbReference type="EMBL" id="JACIEP010000001">
    <property type="protein sequence ID" value="MBB4034132.1"/>
    <property type="molecule type" value="Genomic_DNA"/>
</dbReference>
<reference evidence="1 2" key="1">
    <citation type="submission" date="2020-08" db="EMBL/GenBank/DDBJ databases">
        <title>Genomic Encyclopedia of Type Strains, Phase IV (KMG-IV): sequencing the most valuable type-strain genomes for metagenomic binning, comparative biology and taxonomic classification.</title>
        <authorList>
            <person name="Goeker M."/>
        </authorList>
    </citation>
    <scope>NUCLEOTIDE SEQUENCE [LARGE SCALE GENOMIC DNA]</scope>
    <source>
        <strain evidence="1 2">DSM 104969</strain>
    </source>
</reference>
<comment type="caution">
    <text evidence="1">The sequence shown here is derived from an EMBL/GenBank/DDBJ whole genome shotgun (WGS) entry which is preliminary data.</text>
</comment>